<evidence type="ECO:0000313" key="6">
    <source>
        <dbReference type="Proteomes" id="UP000886885"/>
    </source>
</evidence>
<dbReference type="AlphaFoldDB" id="A0A8X7ZS56"/>
<dbReference type="OrthoDB" id="836927at2759"/>
<feature type="domain" description="Apple" evidence="4">
    <location>
        <begin position="82"/>
        <end position="166"/>
    </location>
</feature>
<dbReference type="EMBL" id="JAAWWB010000010">
    <property type="protein sequence ID" value="KAG6773117.1"/>
    <property type="molecule type" value="Genomic_DNA"/>
</dbReference>
<dbReference type="PANTHER" id="PTHR32444">
    <property type="entry name" value="BULB-TYPE LECTIN DOMAIN-CONTAINING PROTEIN"/>
    <property type="match status" value="1"/>
</dbReference>
<sequence>MLSRYVIDVSGQIKHSNWLAGVWNWSEFWSQPRDQAGVYGLCGVFGVFHGNSSSSCECLKGFEPLVQNDWSSGCVRKSPLQCQNKKSSGKKDGFLKMSILTLPENSKAYQKVSVARCRLYCVKNCYCVAYAYNNSGCFIWEGDLINLKQSEIAAGRAGAEIYIRLAASELEPQIGSGSIRTGGNIKWKIRTTLAVAVPGTLITLGLFTYFSCLRKGKLIHKAKERTSHNILRFDFNADPNSTTNESSSVDNRKKRWSKNIEFPLFSYESISVATGQFSDKLGEGGFGPVYKAWKLWNSNKALDLMDPILGDPPSTATLLRYINIGLLCVQESPADRPTMSDVISMIVNEHVALPEPKQPAFVACRNMAEQRPLMRPSGVPSVNNMTITAIDGR</sequence>
<keyword evidence="6" id="KW-1185">Reference proteome</keyword>
<dbReference type="GO" id="GO:0048544">
    <property type="term" value="P:recognition of pollen"/>
    <property type="evidence" value="ECO:0007669"/>
    <property type="project" value="InterPro"/>
</dbReference>
<keyword evidence="3" id="KW-0812">Transmembrane</keyword>
<comment type="caution">
    <text evidence="5">The sequence shown here is derived from an EMBL/GenBank/DDBJ whole genome shotgun (WGS) entry which is preliminary data.</text>
</comment>
<evidence type="ECO:0000259" key="4">
    <source>
        <dbReference type="PROSITE" id="PS50948"/>
    </source>
</evidence>
<keyword evidence="1" id="KW-0732">Signal</keyword>
<protein>
    <recommendedName>
        <fullName evidence="4">Apple domain-containing protein</fullName>
    </recommendedName>
</protein>
<dbReference type="Pfam" id="PF08276">
    <property type="entry name" value="PAN_2"/>
    <property type="match status" value="1"/>
</dbReference>
<dbReference type="InterPro" id="IPR003609">
    <property type="entry name" value="Pan_app"/>
</dbReference>
<dbReference type="InterPro" id="IPR021820">
    <property type="entry name" value="S-locus_recpt_kinase_C"/>
</dbReference>
<dbReference type="PANTHER" id="PTHR32444:SF247">
    <property type="entry name" value="OS01G0958200 PROTEIN"/>
    <property type="match status" value="1"/>
</dbReference>
<dbReference type="SMART" id="SM00473">
    <property type="entry name" value="PAN_AP"/>
    <property type="match status" value="1"/>
</dbReference>
<keyword evidence="3" id="KW-1133">Transmembrane helix</keyword>
<proteinExistence type="predicted"/>
<evidence type="ECO:0000256" key="2">
    <source>
        <dbReference type="ARBA" id="ARBA00023157"/>
    </source>
</evidence>
<reference evidence="5" key="1">
    <citation type="journal article" date="2020" name="bioRxiv">
        <title>Hybrid origin of Populus tomentosa Carr. identified through genome sequencing and phylogenomic analysis.</title>
        <authorList>
            <person name="An X."/>
            <person name="Gao K."/>
            <person name="Chen Z."/>
            <person name="Li J."/>
            <person name="Yang X."/>
            <person name="Yang X."/>
            <person name="Zhou J."/>
            <person name="Guo T."/>
            <person name="Zhao T."/>
            <person name="Huang S."/>
            <person name="Miao D."/>
            <person name="Khan W.U."/>
            <person name="Rao P."/>
            <person name="Ye M."/>
            <person name="Lei B."/>
            <person name="Liao W."/>
            <person name="Wang J."/>
            <person name="Ji L."/>
            <person name="Li Y."/>
            <person name="Guo B."/>
            <person name="Mustafa N.S."/>
            <person name="Li S."/>
            <person name="Yun Q."/>
            <person name="Keller S.R."/>
            <person name="Mao J."/>
            <person name="Zhang R."/>
            <person name="Strauss S.H."/>
        </authorList>
    </citation>
    <scope>NUCLEOTIDE SEQUENCE</scope>
    <source>
        <strain evidence="5">GM15</strain>
        <tissue evidence="5">Leaf</tissue>
    </source>
</reference>
<dbReference type="Pfam" id="PF11883">
    <property type="entry name" value="DUF3403"/>
    <property type="match status" value="1"/>
</dbReference>
<evidence type="ECO:0000256" key="1">
    <source>
        <dbReference type="ARBA" id="ARBA00022729"/>
    </source>
</evidence>
<organism evidence="5 6">
    <name type="scientific">Populus tomentosa</name>
    <name type="common">Chinese white poplar</name>
    <dbReference type="NCBI Taxonomy" id="118781"/>
    <lineage>
        <taxon>Eukaryota</taxon>
        <taxon>Viridiplantae</taxon>
        <taxon>Streptophyta</taxon>
        <taxon>Embryophyta</taxon>
        <taxon>Tracheophyta</taxon>
        <taxon>Spermatophyta</taxon>
        <taxon>Magnoliopsida</taxon>
        <taxon>eudicotyledons</taxon>
        <taxon>Gunneridae</taxon>
        <taxon>Pentapetalae</taxon>
        <taxon>rosids</taxon>
        <taxon>fabids</taxon>
        <taxon>Malpighiales</taxon>
        <taxon>Salicaceae</taxon>
        <taxon>Saliceae</taxon>
        <taxon>Populus</taxon>
    </lineage>
</organism>
<gene>
    <name evidence="5" type="ORF">POTOM_020371</name>
</gene>
<evidence type="ECO:0000256" key="3">
    <source>
        <dbReference type="SAM" id="Phobius"/>
    </source>
</evidence>
<dbReference type="Proteomes" id="UP000886885">
    <property type="component" value="Chromosome 5D"/>
</dbReference>
<keyword evidence="2" id="KW-1015">Disulfide bond</keyword>
<evidence type="ECO:0000313" key="5">
    <source>
        <dbReference type="EMBL" id="KAG6773117.1"/>
    </source>
</evidence>
<name>A0A8X7ZS56_POPTO</name>
<dbReference type="Pfam" id="PF00954">
    <property type="entry name" value="S_locus_glycop"/>
    <property type="match status" value="1"/>
</dbReference>
<dbReference type="CDD" id="cd01098">
    <property type="entry name" value="PAN_AP_plant"/>
    <property type="match status" value="1"/>
</dbReference>
<dbReference type="GO" id="GO:0004674">
    <property type="term" value="F:protein serine/threonine kinase activity"/>
    <property type="evidence" value="ECO:0007669"/>
    <property type="project" value="InterPro"/>
</dbReference>
<dbReference type="InterPro" id="IPR000858">
    <property type="entry name" value="S_locus_glycoprot_dom"/>
</dbReference>
<accession>A0A8X7ZS56</accession>
<feature type="transmembrane region" description="Helical" evidence="3">
    <location>
        <begin position="193"/>
        <end position="213"/>
    </location>
</feature>
<keyword evidence="3" id="KW-0472">Membrane</keyword>
<dbReference type="PROSITE" id="PS50948">
    <property type="entry name" value="PAN"/>
    <property type="match status" value="1"/>
</dbReference>